<dbReference type="Gene3D" id="3.40.50.1970">
    <property type="match status" value="1"/>
</dbReference>
<keyword evidence="3" id="KW-0520">NAD</keyword>
<dbReference type="RefSeq" id="WP_092558734.1">
    <property type="nucleotide sequence ID" value="NZ_FOYZ01000001.1"/>
</dbReference>
<organism evidence="6 7">
    <name type="scientific">Anaeromicropila populeti</name>
    <dbReference type="NCBI Taxonomy" id="37658"/>
    <lineage>
        <taxon>Bacteria</taxon>
        <taxon>Bacillati</taxon>
        <taxon>Bacillota</taxon>
        <taxon>Clostridia</taxon>
        <taxon>Lachnospirales</taxon>
        <taxon>Lachnospiraceae</taxon>
        <taxon>Anaeromicropila</taxon>
    </lineage>
</organism>
<dbReference type="Pfam" id="PF25137">
    <property type="entry name" value="ADH_Fe_C"/>
    <property type="match status" value="1"/>
</dbReference>
<dbReference type="InterPro" id="IPR039697">
    <property type="entry name" value="Alcohol_dehydrogenase_Fe"/>
</dbReference>
<evidence type="ECO:0000313" key="6">
    <source>
        <dbReference type="EMBL" id="SFR55589.1"/>
    </source>
</evidence>
<evidence type="ECO:0000313" key="7">
    <source>
        <dbReference type="Proteomes" id="UP000199659"/>
    </source>
</evidence>
<sequence>MKDFIFKCPTRIIYGEGKSFELHQLCRELKAEKIIIVTGKRIEKTKQFQTIWDKLVEQKIEVTVFSDTKPEPPVADVDLAAEKLREAQVDLVIAVGGGSVMDMAKAMCMLKTNEGSCREYLFGGNRIVEKQSLPLICVPTTAGSGSEVTASSVISDEEKQCKLSITHEYLVPKIAVVDPMIQLDMPVDITASTGMDALTHAIEAYVSKNANPLSDMYAEMTIKLIGKSLRTAVFRPTDVEARGNMALASTLGAVAFLNGGLGAVHGISQAMGGIAHVSHGMANAMMLPYVMNKNRKGNIEKFSTIASLLGENIQGLSLADASHKAIDAVKAMISDFQIPQSLGEVGITKDMFPAIVKGTMEYRLLAMNPVSYTEEIIYQILDEAMK</sequence>
<dbReference type="FunFam" id="1.20.1090.10:FF:000001">
    <property type="entry name" value="Aldehyde-alcohol dehydrogenase"/>
    <property type="match status" value="1"/>
</dbReference>
<keyword evidence="2" id="KW-0560">Oxidoreductase</keyword>
<feature type="domain" description="Fe-containing alcohol dehydrogenase-like C-terminal" evidence="5">
    <location>
        <begin position="190"/>
        <end position="385"/>
    </location>
</feature>
<proteinExistence type="inferred from homology"/>
<dbReference type="SUPFAM" id="SSF56796">
    <property type="entry name" value="Dehydroquinate synthase-like"/>
    <property type="match status" value="1"/>
</dbReference>
<gene>
    <name evidence="6" type="ORF">SAMN05661086_00098</name>
</gene>
<evidence type="ECO:0000256" key="2">
    <source>
        <dbReference type="ARBA" id="ARBA00023002"/>
    </source>
</evidence>
<dbReference type="InterPro" id="IPR018211">
    <property type="entry name" value="ADH_Fe_CS"/>
</dbReference>
<dbReference type="CDD" id="cd08551">
    <property type="entry name" value="Fe-ADH"/>
    <property type="match status" value="1"/>
</dbReference>
<dbReference type="InterPro" id="IPR001670">
    <property type="entry name" value="ADH_Fe/GldA"/>
</dbReference>
<dbReference type="Pfam" id="PF00465">
    <property type="entry name" value="Fe-ADH"/>
    <property type="match status" value="1"/>
</dbReference>
<dbReference type="GO" id="GO:0046872">
    <property type="term" value="F:metal ion binding"/>
    <property type="evidence" value="ECO:0007669"/>
    <property type="project" value="InterPro"/>
</dbReference>
<dbReference type="AlphaFoldDB" id="A0A1I6HM87"/>
<keyword evidence="7" id="KW-1185">Reference proteome</keyword>
<name>A0A1I6HM87_9FIRM</name>
<dbReference type="PANTHER" id="PTHR11496">
    <property type="entry name" value="ALCOHOL DEHYDROGENASE"/>
    <property type="match status" value="1"/>
</dbReference>
<evidence type="ECO:0000256" key="1">
    <source>
        <dbReference type="ARBA" id="ARBA00007358"/>
    </source>
</evidence>
<dbReference type="OrthoDB" id="9804734at2"/>
<evidence type="ECO:0000259" key="5">
    <source>
        <dbReference type="Pfam" id="PF25137"/>
    </source>
</evidence>
<dbReference type="PANTHER" id="PTHR11496:SF102">
    <property type="entry name" value="ALCOHOL DEHYDROGENASE 4"/>
    <property type="match status" value="1"/>
</dbReference>
<dbReference type="InterPro" id="IPR056798">
    <property type="entry name" value="ADH_Fe_C"/>
</dbReference>
<dbReference type="GO" id="GO:0004022">
    <property type="term" value="F:alcohol dehydrogenase (NAD+) activity"/>
    <property type="evidence" value="ECO:0007669"/>
    <property type="project" value="TreeGrafter"/>
</dbReference>
<comment type="similarity">
    <text evidence="1">Belongs to the iron-containing alcohol dehydrogenase family.</text>
</comment>
<dbReference type="Proteomes" id="UP000199659">
    <property type="component" value="Unassembled WGS sequence"/>
</dbReference>
<accession>A0A1I6HM87</accession>
<dbReference type="EMBL" id="FOYZ01000001">
    <property type="protein sequence ID" value="SFR55589.1"/>
    <property type="molecule type" value="Genomic_DNA"/>
</dbReference>
<feature type="domain" description="Alcohol dehydrogenase iron-type/glycerol dehydrogenase GldA" evidence="4">
    <location>
        <begin position="9"/>
        <end position="179"/>
    </location>
</feature>
<dbReference type="PROSITE" id="PS00913">
    <property type="entry name" value="ADH_IRON_1"/>
    <property type="match status" value="1"/>
</dbReference>
<dbReference type="FunFam" id="3.40.50.1970:FF:000003">
    <property type="entry name" value="Alcohol dehydrogenase, iron-containing"/>
    <property type="match status" value="1"/>
</dbReference>
<reference evidence="6 7" key="1">
    <citation type="submission" date="2016-10" db="EMBL/GenBank/DDBJ databases">
        <authorList>
            <person name="de Groot N.N."/>
        </authorList>
    </citation>
    <scope>NUCLEOTIDE SEQUENCE [LARGE SCALE GENOMIC DNA]</scope>
    <source>
        <strain evidence="6 7">743A</strain>
    </source>
</reference>
<protein>
    <submittedName>
        <fullName evidence="6">Alcohol dehydrogenase, class IV</fullName>
    </submittedName>
</protein>
<evidence type="ECO:0000256" key="3">
    <source>
        <dbReference type="ARBA" id="ARBA00023027"/>
    </source>
</evidence>
<dbReference type="Gene3D" id="1.20.1090.10">
    <property type="entry name" value="Dehydroquinate synthase-like - alpha domain"/>
    <property type="match status" value="1"/>
</dbReference>
<evidence type="ECO:0000259" key="4">
    <source>
        <dbReference type="Pfam" id="PF00465"/>
    </source>
</evidence>
<dbReference type="STRING" id="37658.SAMN05661086_00098"/>